<accession>A0ABN4ZJZ9</accession>
<geneLocation type="plasmid" evidence="2 3">
    <name>unnamed1</name>
</geneLocation>
<feature type="coiled-coil region" evidence="1">
    <location>
        <begin position="7"/>
        <end position="34"/>
    </location>
</feature>
<dbReference type="Proteomes" id="UP000195573">
    <property type="component" value="Plasmid unnamed1"/>
</dbReference>
<protein>
    <submittedName>
        <fullName evidence="2">Uncharacterized protein</fullName>
    </submittedName>
</protein>
<reference evidence="2 3" key="1">
    <citation type="submission" date="2017-04" db="EMBL/GenBank/DDBJ databases">
        <title>Complete Genome Sequence of the Bacillus horikoshii 20a strain from Cuatro Cienegas, Coahuila, Mexico.</title>
        <authorList>
            <person name="Zarza E."/>
            <person name="Alcaraz L.D."/>
            <person name="Aguilar-Salinas B."/>
            <person name="Islas A."/>
            <person name="Olmedo-Alvarez G."/>
        </authorList>
    </citation>
    <scope>NUCLEOTIDE SEQUENCE [LARGE SCALE GENOMIC DNA]</scope>
    <source>
        <strain evidence="2 3">20a</strain>
        <plasmid evidence="2 3">unnamed1</plasmid>
    </source>
</reference>
<dbReference type="RefSeq" id="WP_088020447.1">
    <property type="nucleotide sequence ID" value="NZ_CP020881.1"/>
</dbReference>
<evidence type="ECO:0000256" key="1">
    <source>
        <dbReference type="SAM" id="Coils"/>
    </source>
</evidence>
<organism evidence="2 3">
    <name type="scientific">Sutcliffiella horikoshii</name>
    <dbReference type="NCBI Taxonomy" id="79883"/>
    <lineage>
        <taxon>Bacteria</taxon>
        <taxon>Bacillati</taxon>
        <taxon>Bacillota</taxon>
        <taxon>Bacilli</taxon>
        <taxon>Bacillales</taxon>
        <taxon>Bacillaceae</taxon>
        <taxon>Sutcliffiella</taxon>
    </lineage>
</organism>
<dbReference type="EMBL" id="CP020881">
    <property type="protein sequence ID" value="ART78725.1"/>
    <property type="molecule type" value="Genomic_DNA"/>
</dbReference>
<proteinExistence type="predicted"/>
<keyword evidence="1" id="KW-0175">Coiled coil</keyword>
<evidence type="ECO:0000313" key="3">
    <source>
        <dbReference type="Proteomes" id="UP000195573"/>
    </source>
</evidence>
<keyword evidence="2" id="KW-0614">Plasmid</keyword>
<evidence type="ECO:0000313" key="2">
    <source>
        <dbReference type="EMBL" id="ART78725.1"/>
    </source>
</evidence>
<dbReference type="GeneID" id="96741013"/>
<name>A0ABN4ZJZ9_9BACI</name>
<sequence length="126" mass="14841">MELNTKLQKQKEYIELLKEDIEGLKKDKSTLKQYLKGKITRSTFVRQGLKSISNGSFWIHYLVFPVTGIPLNLNIEDIRELIEEVMQPLLQKGGSFEGYQIEKIDYSERKKIWYVQVWSTLVPDMD</sequence>
<gene>
    <name evidence="2" type="ORF">B4U37_21680</name>
</gene>
<keyword evidence="3" id="KW-1185">Reference proteome</keyword>